<dbReference type="RefSeq" id="WP_255065030.1">
    <property type="nucleotide sequence ID" value="NZ_JANDBD010000020.1"/>
</dbReference>
<reference evidence="1 2" key="1">
    <citation type="submission" date="2022-06" db="EMBL/GenBank/DDBJ databases">
        <title>Mycolicibacterium sp. CAU 1645 isolated from seawater.</title>
        <authorList>
            <person name="Kim W."/>
        </authorList>
    </citation>
    <scope>NUCLEOTIDE SEQUENCE [LARGE SCALE GENOMIC DNA]</scope>
    <source>
        <strain evidence="1 2">CAU 1645</strain>
    </source>
</reference>
<sequence length="120" mass="13504">MNHPDDDHDPATARYDEDWERWCGSAVTPVRQLKRGAKVRVQDGRRWITFPDERRGVPVVIDMPVDAATGSCDRGRHDACPHRLGGPQEGGVTLKLSLPGFTWRCGCPCHRDPMRAGRLF</sequence>
<organism evidence="1 2">
    <name type="scientific">Mycolicibacterium arenosum</name>
    <dbReference type="NCBI Taxonomy" id="2952157"/>
    <lineage>
        <taxon>Bacteria</taxon>
        <taxon>Bacillati</taxon>
        <taxon>Actinomycetota</taxon>
        <taxon>Actinomycetes</taxon>
        <taxon>Mycobacteriales</taxon>
        <taxon>Mycobacteriaceae</taxon>
        <taxon>Mycolicibacterium</taxon>
    </lineage>
</organism>
<gene>
    <name evidence="1" type="ORF">NM203_31905</name>
</gene>
<keyword evidence="2" id="KW-1185">Reference proteome</keyword>
<accession>A0ABT1MCA0</accession>
<protein>
    <submittedName>
        <fullName evidence="1">Uncharacterized protein</fullName>
    </submittedName>
</protein>
<dbReference type="Proteomes" id="UP001651690">
    <property type="component" value="Unassembled WGS sequence"/>
</dbReference>
<dbReference type="EMBL" id="JANDBD010000020">
    <property type="protein sequence ID" value="MCP9276796.1"/>
    <property type="molecule type" value="Genomic_DNA"/>
</dbReference>
<evidence type="ECO:0000313" key="2">
    <source>
        <dbReference type="Proteomes" id="UP001651690"/>
    </source>
</evidence>
<name>A0ABT1MCA0_9MYCO</name>
<comment type="caution">
    <text evidence="1">The sequence shown here is derived from an EMBL/GenBank/DDBJ whole genome shotgun (WGS) entry which is preliminary data.</text>
</comment>
<evidence type="ECO:0000313" key="1">
    <source>
        <dbReference type="EMBL" id="MCP9276796.1"/>
    </source>
</evidence>
<proteinExistence type="predicted"/>